<evidence type="ECO:0000313" key="4">
    <source>
        <dbReference type="Proteomes" id="UP001642483"/>
    </source>
</evidence>
<dbReference type="SUPFAM" id="SSF63829">
    <property type="entry name" value="Calcium-dependent phosphotriesterase"/>
    <property type="match status" value="1"/>
</dbReference>
<dbReference type="InterPro" id="IPR051262">
    <property type="entry name" value="SMP-30/CGR1_Lactonase"/>
</dbReference>
<dbReference type="Proteomes" id="UP001642483">
    <property type="component" value="Unassembled WGS sequence"/>
</dbReference>
<keyword evidence="4" id="KW-1185">Reference proteome</keyword>
<dbReference type="Gene3D" id="2.120.10.30">
    <property type="entry name" value="TolB, C-terminal domain"/>
    <property type="match status" value="1"/>
</dbReference>
<organism evidence="3 4">
    <name type="scientific">Clavelina lepadiformis</name>
    <name type="common">Light-bulb sea squirt</name>
    <name type="synonym">Ascidia lepadiformis</name>
    <dbReference type="NCBI Taxonomy" id="159417"/>
    <lineage>
        <taxon>Eukaryota</taxon>
        <taxon>Metazoa</taxon>
        <taxon>Chordata</taxon>
        <taxon>Tunicata</taxon>
        <taxon>Ascidiacea</taxon>
        <taxon>Aplousobranchia</taxon>
        <taxon>Clavelinidae</taxon>
        <taxon>Clavelina</taxon>
    </lineage>
</organism>
<dbReference type="PANTHER" id="PTHR47572">
    <property type="entry name" value="LIPOPROTEIN-RELATED"/>
    <property type="match status" value="1"/>
</dbReference>
<dbReference type="InterPro" id="IPR013658">
    <property type="entry name" value="SGL"/>
</dbReference>
<dbReference type="Pfam" id="PF08450">
    <property type="entry name" value="SGL"/>
    <property type="match status" value="1"/>
</dbReference>
<sequence>MKLLEINLTKIVDGLPGSEGPVFDTKGQFYAVAPMDEASENRKKDEFIDGIGGKLFKIDLESGQKEMVCMPHFDGYGGRPAGCQSDKNNTIWIADMRLGLLKWNEKGCVQMSKVDTDGNPLRGGNDLVFDDDGNLWFTGPGSDIAPAPEERDTIFKEPVGCIYCLPQGESIPIKVDGNFIFCNGIAVRNKLLLVAETVKHRIIAYDITGPGKVANRRTWAQVPPPVSQGGPDGMDFDIKGQLLVANHGSSHIEVYSQGGGAEPVARIKCPFATPSNVHFKPGTKTCYVTEHEFNGVWSFEWECEGMPMYCDK</sequence>
<evidence type="ECO:0000256" key="1">
    <source>
        <dbReference type="ARBA" id="ARBA00022801"/>
    </source>
</evidence>
<protein>
    <recommendedName>
        <fullName evidence="2">SMP-30/Gluconolactonase/LRE-like region domain-containing protein</fullName>
    </recommendedName>
</protein>
<reference evidence="3 4" key="1">
    <citation type="submission" date="2024-02" db="EMBL/GenBank/DDBJ databases">
        <authorList>
            <person name="Daric V."/>
            <person name="Darras S."/>
        </authorList>
    </citation>
    <scope>NUCLEOTIDE SEQUENCE [LARGE SCALE GENOMIC DNA]</scope>
</reference>
<gene>
    <name evidence="3" type="ORF">CVLEPA_LOCUS6155</name>
</gene>
<proteinExistence type="predicted"/>
<evidence type="ECO:0000313" key="3">
    <source>
        <dbReference type="EMBL" id="CAK8676707.1"/>
    </source>
</evidence>
<keyword evidence="1" id="KW-0378">Hydrolase</keyword>
<comment type="caution">
    <text evidence="3">The sequence shown here is derived from an EMBL/GenBank/DDBJ whole genome shotgun (WGS) entry which is preliminary data.</text>
</comment>
<name>A0ABP0FAH2_CLALP</name>
<dbReference type="PANTHER" id="PTHR47572:SF4">
    <property type="entry name" value="LACTONASE DRP35"/>
    <property type="match status" value="1"/>
</dbReference>
<feature type="domain" description="SMP-30/Gluconolactonase/LRE-like region" evidence="2">
    <location>
        <begin position="47"/>
        <end position="290"/>
    </location>
</feature>
<dbReference type="EMBL" id="CAWYQH010000035">
    <property type="protein sequence ID" value="CAK8676707.1"/>
    <property type="molecule type" value="Genomic_DNA"/>
</dbReference>
<dbReference type="InterPro" id="IPR011042">
    <property type="entry name" value="6-blade_b-propeller_TolB-like"/>
</dbReference>
<evidence type="ECO:0000259" key="2">
    <source>
        <dbReference type="Pfam" id="PF08450"/>
    </source>
</evidence>
<accession>A0ABP0FAH2</accession>